<dbReference type="AlphaFoldDB" id="A0A5C4MQP1"/>
<dbReference type="SUPFAM" id="SSF53448">
    <property type="entry name" value="Nucleotide-diphospho-sugar transferases"/>
    <property type="match status" value="1"/>
</dbReference>
<dbReference type="RefSeq" id="WP_139078369.1">
    <property type="nucleotide sequence ID" value="NZ_VDFU01000030.1"/>
</dbReference>
<comment type="similarity">
    <text evidence="1">Belongs to the glycosyltransferase 2 family.</text>
</comment>
<dbReference type="InterPro" id="IPR029044">
    <property type="entry name" value="Nucleotide-diphossugar_trans"/>
</dbReference>
<evidence type="ECO:0000313" key="6">
    <source>
        <dbReference type="Proteomes" id="UP000305887"/>
    </source>
</evidence>
<dbReference type="OrthoDB" id="153025at2"/>
<organism evidence="5 6">
    <name type="scientific">Rubellimicrobium rubrum</name>
    <dbReference type="NCBI Taxonomy" id="2585369"/>
    <lineage>
        <taxon>Bacteria</taxon>
        <taxon>Pseudomonadati</taxon>
        <taxon>Pseudomonadota</taxon>
        <taxon>Alphaproteobacteria</taxon>
        <taxon>Rhodobacterales</taxon>
        <taxon>Roseobacteraceae</taxon>
        <taxon>Rubellimicrobium</taxon>
    </lineage>
</organism>
<reference evidence="5 6" key="1">
    <citation type="submission" date="2019-06" db="EMBL/GenBank/DDBJ databases">
        <title>YIM 131921 draft genome.</title>
        <authorList>
            <person name="Jiang L."/>
        </authorList>
    </citation>
    <scope>NUCLEOTIDE SEQUENCE [LARGE SCALE GENOMIC DNA]</scope>
    <source>
        <strain evidence="5 6">YIM 131921</strain>
    </source>
</reference>
<dbReference type="Proteomes" id="UP000305887">
    <property type="component" value="Unassembled WGS sequence"/>
</dbReference>
<protein>
    <submittedName>
        <fullName evidence="5">Glycosyltransferase</fullName>
    </submittedName>
</protein>
<keyword evidence="3 5" id="KW-0808">Transferase</keyword>
<name>A0A5C4MQP1_9RHOB</name>
<comment type="caution">
    <text evidence="5">The sequence shown here is derived from an EMBL/GenBank/DDBJ whole genome shotgun (WGS) entry which is preliminary data.</text>
</comment>
<evidence type="ECO:0000256" key="2">
    <source>
        <dbReference type="ARBA" id="ARBA00022676"/>
    </source>
</evidence>
<evidence type="ECO:0000313" key="5">
    <source>
        <dbReference type="EMBL" id="TNC46918.1"/>
    </source>
</evidence>
<proteinExistence type="inferred from homology"/>
<dbReference type="Pfam" id="PF00535">
    <property type="entry name" value="Glycos_transf_2"/>
    <property type="match status" value="1"/>
</dbReference>
<dbReference type="PANTHER" id="PTHR43179">
    <property type="entry name" value="RHAMNOSYLTRANSFERASE WBBL"/>
    <property type="match status" value="1"/>
</dbReference>
<evidence type="ECO:0000259" key="4">
    <source>
        <dbReference type="Pfam" id="PF00535"/>
    </source>
</evidence>
<keyword evidence="2" id="KW-0328">Glycosyltransferase</keyword>
<dbReference type="EMBL" id="VDFU01000030">
    <property type="protein sequence ID" value="TNC46918.1"/>
    <property type="molecule type" value="Genomic_DNA"/>
</dbReference>
<accession>A0A5C4MQP1</accession>
<keyword evidence="6" id="KW-1185">Reference proteome</keyword>
<dbReference type="GO" id="GO:0016757">
    <property type="term" value="F:glycosyltransferase activity"/>
    <property type="evidence" value="ECO:0007669"/>
    <property type="project" value="UniProtKB-KW"/>
</dbReference>
<feature type="domain" description="Glycosyltransferase 2-like" evidence="4">
    <location>
        <begin position="84"/>
        <end position="197"/>
    </location>
</feature>
<sequence>MAFGLRNLEIDDLPDRLPFAGADGMGLVLRDRGRLVGFELVDRPRGAEWLDPSAYIGDEVREAAAVERRRAAAPLPPGPAPSISIAICSKDRYDWVDRLLRSLEPFCAMEPGAPEVLVIDNASTDPRLRDVCMTRAWVRYVQEPLVGLDFARNRALREATGEVVAFLDDDVVIDRDWLWALRRAWAENPDAGCVTGLVLPMVLDTEAQILFERRGGFRRGFRPIRYGPDRFGDVHYPFGAGRFGAGANMSLRRGLVLGLGGFDEALDTGRPLPGGGDLDIFFRVLRSGAMLVYDPQVAVHHEHRRELAVLKRQYYTWGLGHAAFIAKSMNVDPTTRRRFHGLLLWWFNYQLRRMRGRLRRKDPTPMPMILAEVWGGLVGLCGEYGRSRLRIAAIKAAAAKGSGNLRPGSDGASGAAP</sequence>
<gene>
    <name evidence="5" type="ORF">FHG66_17645</name>
</gene>
<evidence type="ECO:0000256" key="1">
    <source>
        <dbReference type="ARBA" id="ARBA00006739"/>
    </source>
</evidence>
<dbReference type="Gene3D" id="3.90.550.10">
    <property type="entry name" value="Spore Coat Polysaccharide Biosynthesis Protein SpsA, Chain A"/>
    <property type="match status" value="1"/>
</dbReference>
<evidence type="ECO:0000256" key="3">
    <source>
        <dbReference type="ARBA" id="ARBA00022679"/>
    </source>
</evidence>
<dbReference type="PANTHER" id="PTHR43179:SF12">
    <property type="entry name" value="GALACTOFURANOSYLTRANSFERASE GLFT2"/>
    <property type="match status" value="1"/>
</dbReference>
<dbReference type="InterPro" id="IPR001173">
    <property type="entry name" value="Glyco_trans_2-like"/>
</dbReference>